<comment type="caution">
    <text evidence="2">The sequence shown here is derived from an EMBL/GenBank/DDBJ whole genome shotgun (WGS) entry which is preliminary data.</text>
</comment>
<reference evidence="2" key="1">
    <citation type="submission" date="2018-05" db="EMBL/GenBank/DDBJ databases">
        <title>Draft genome of Mucuna pruriens seed.</title>
        <authorList>
            <person name="Nnadi N.E."/>
            <person name="Vos R."/>
            <person name="Hasami M.H."/>
            <person name="Devisetty U.K."/>
            <person name="Aguiy J.C."/>
        </authorList>
    </citation>
    <scope>NUCLEOTIDE SEQUENCE [LARGE SCALE GENOMIC DNA]</scope>
    <source>
        <strain evidence="2">JCA_2017</strain>
    </source>
</reference>
<dbReference type="EMBL" id="QJKJ01007903">
    <property type="protein sequence ID" value="RDX81525.1"/>
    <property type="molecule type" value="Genomic_DNA"/>
</dbReference>
<proteinExistence type="predicted"/>
<feature type="region of interest" description="Disordered" evidence="1">
    <location>
        <begin position="53"/>
        <end position="87"/>
    </location>
</feature>
<gene>
    <name evidence="2" type="ORF">CR513_37774</name>
</gene>
<dbReference type="OrthoDB" id="1750196at2759"/>
<feature type="non-terminal residue" evidence="2">
    <location>
        <position position="1"/>
    </location>
</feature>
<accession>A0A371FT59</accession>
<keyword evidence="3" id="KW-1185">Reference proteome</keyword>
<dbReference type="AlphaFoldDB" id="A0A371FT59"/>
<dbReference type="Proteomes" id="UP000257109">
    <property type="component" value="Unassembled WGS sequence"/>
</dbReference>
<protein>
    <submittedName>
        <fullName evidence="2">Uncharacterized protein</fullName>
    </submittedName>
</protein>
<name>A0A371FT59_MUCPR</name>
<evidence type="ECO:0000256" key="1">
    <source>
        <dbReference type="SAM" id="MobiDB-lite"/>
    </source>
</evidence>
<evidence type="ECO:0000313" key="2">
    <source>
        <dbReference type="EMBL" id="RDX81525.1"/>
    </source>
</evidence>
<evidence type="ECO:0000313" key="3">
    <source>
        <dbReference type="Proteomes" id="UP000257109"/>
    </source>
</evidence>
<sequence>MLRMVTMFIDALPAPYYDRVVQNATSSFIDLVVVGERIKLGIRAYHQAVLELEAQGQGPSGRRSTRTPRPRVEYARQPSPGHKGVVT</sequence>
<organism evidence="2 3">
    <name type="scientific">Mucuna pruriens</name>
    <name type="common">Velvet bean</name>
    <name type="synonym">Dolichos pruriens</name>
    <dbReference type="NCBI Taxonomy" id="157652"/>
    <lineage>
        <taxon>Eukaryota</taxon>
        <taxon>Viridiplantae</taxon>
        <taxon>Streptophyta</taxon>
        <taxon>Embryophyta</taxon>
        <taxon>Tracheophyta</taxon>
        <taxon>Spermatophyta</taxon>
        <taxon>Magnoliopsida</taxon>
        <taxon>eudicotyledons</taxon>
        <taxon>Gunneridae</taxon>
        <taxon>Pentapetalae</taxon>
        <taxon>rosids</taxon>
        <taxon>fabids</taxon>
        <taxon>Fabales</taxon>
        <taxon>Fabaceae</taxon>
        <taxon>Papilionoideae</taxon>
        <taxon>50 kb inversion clade</taxon>
        <taxon>NPAAA clade</taxon>
        <taxon>indigoferoid/millettioid clade</taxon>
        <taxon>Phaseoleae</taxon>
        <taxon>Mucuna</taxon>
    </lineage>
</organism>